<evidence type="ECO:0000313" key="3">
    <source>
        <dbReference type="Proteomes" id="UP000554482"/>
    </source>
</evidence>
<accession>A0A7J6WS28</accession>
<feature type="region of interest" description="Disordered" evidence="1">
    <location>
        <begin position="65"/>
        <end position="110"/>
    </location>
</feature>
<feature type="compositionally biased region" description="Gly residues" evidence="1">
    <location>
        <begin position="99"/>
        <end position="110"/>
    </location>
</feature>
<organism evidence="2 3">
    <name type="scientific">Thalictrum thalictroides</name>
    <name type="common">Rue-anemone</name>
    <name type="synonym">Anemone thalictroides</name>
    <dbReference type="NCBI Taxonomy" id="46969"/>
    <lineage>
        <taxon>Eukaryota</taxon>
        <taxon>Viridiplantae</taxon>
        <taxon>Streptophyta</taxon>
        <taxon>Embryophyta</taxon>
        <taxon>Tracheophyta</taxon>
        <taxon>Spermatophyta</taxon>
        <taxon>Magnoliopsida</taxon>
        <taxon>Ranunculales</taxon>
        <taxon>Ranunculaceae</taxon>
        <taxon>Thalictroideae</taxon>
        <taxon>Thalictrum</taxon>
    </lineage>
</organism>
<protein>
    <submittedName>
        <fullName evidence="2">Uncharacterized protein</fullName>
    </submittedName>
</protein>
<dbReference type="AlphaFoldDB" id="A0A7J6WS28"/>
<gene>
    <name evidence="2" type="ORF">FRX31_011491</name>
</gene>
<keyword evidence="3" id="KW-1185">Reference proteome</keyword>
<comment type="caution">
    <text evidence="2">The sequence shown here is derived from an EMBL/GenBank/DDBJ whole genome shotgun (WGS) entry which is preliminary data.</text>
</comment>
<name>A0A7J6WS28_THATH</name>
<sequence>MASPAFPTEPIVLATVRGVAASVRKRLMTHSSLFHAGRELLRESTAREAGPRCGKTGPVQEVRPVQERGGKSGVAEEVRPVQERGGKSGARAVQERGGGRGPAGANLDGGKGLPSDGWLWRLQLRFIKNTFRCRRYTQGH</sequence>
<feature type="compositionally biased region" description="Basic and acidic residues" evidence="1">
    <location>
        <begin position="65"/>
        <end position="86"/>
    </location>
</feature>
<evidence type="ECO:0000256" key="1">
    <source>
        <dbReference type="SAM" id="MobiDB-lite"/>
    </source>
</evidence>
<proteinExistence type="predicted"/>
<reference evidence="2 3" key="1">
    <citation type="submission" date="2020-06" db="EMBL/GenBank/DDBJ databases">
        <title>Transcriptomic and genomic resources for Thalictrum thalictroides and T. hernandezii: Facilitating candidate gene discovery in an emerging model plant lineage.</title>
        <authorList>
            <person name="Arias T."/>
            <person name="Riano-Pachon D.M."/>
            <person name="Di Stilio V.S."/>
        </authorList>
    </citation>
    <scope>NUCLEOTIDE SEQUENCE [LARGE SCALE GENOMIC DNA]</scope>
    <source>
        <strain evidence="3">cv. WT478/WT964</strain>
        <tissue evidence="2">Leaves</tissue>
    </source>
</reference>
<dbReference type="Proteomes" id="UP000554482">
    <property type="component" value="Unassembled WGS sequence"/>
</dbReference>
<evidence type="ECO:0000313" key="2">
    <source>
        <dbReference type="EMBL" id="KAF5198922.1"/>
    </source>
</evidence>
<dbReference type="EMBL" id="JABWDY010012663">
    <property type="protein sequence ID" value="KAF5198922.1"/>
    <property type="molecule type" value="Genomic_DNA"/>
</dbReference>